<protein>
    <submittedName>
        <fullName evidence="2">Uncharacterized protein</fullName>
    </submittedName>
</protein>
<evidence type="ECO:0000313" key="3">
    <source>
        <dbReference type="Proteomes" id="UP000014270"/>
    </source>
</evidence>
<dbReference type="Proteomes" id="UP000014270">
    <property type="component" value="Unassembled WGS sequence"/>
</dbReference>
<organism evidence="2 3">
    <name type="scientific">Lacticaseibacillus paracasei subsp. paracasei Lpp225</name>
    <dbReference type="NCBI Taxonomy" id="1256225"/>
    <lineage>
        <taxon>Bacteria</taxon>
        <taxon>Bacillati</taxon>
        <taxon>Bacillota</taxon>
        <taxon>Bacilli</taxon>
        <taxon>Lactobacillales</taxon>
        <taxon>Lactobacillaceae</taxon>
        <taxon>Lacticaseibacillus</taxon>
    </lineage>
</organism>
<evidence type="ECO:0000313" key="2">
    <source>
        <dbReference type="EMBL" id="EPC36759.1"/>
    </source>
</evidence>
<gene>
    <name evidence="2" type="ORF">Lpp225_2299</name>
</gene>
<keyword evidence="1" id="KW-1133">Transmembrane helix</keyword>
<comment type="caution">
    <text evidence="2">The sequence shown here is derived from an EMBL/GenBank/DDBJ whole genome shotgun (WGS) entry which is preliminary data.</text>
</comment>
<accession>S2N7N1</accession>
<name>S2N7N1_LACPA</name>
<proteinExistence type="predicted"/>
<dbReference type="PATRIC" id="fig|1256225.3.peg.2374"/>
<dbReference type="AlphaFoldDB" id="S2N7N1"/>
<evidence type="ECO:0000256" key="1">
    <source>
        <dbReference type="SAM" id="Phobius"/>
    </source>
</evidence>
<reference evidence="2 3" key="1">
    <citation type="journal article" date="2013" name="PLoS ONE">
        <title>Lactobacillus paracasei comparative genomics: towards species pan-genome definition and exploitation of diversity.</title>
        <authorList>
            <person name="Smokvina T."/>
            <person name="Wels M."/>
            <person name="Polka J."/>
            <person name="Chervaux C."/>
            <person name="Brisse S."/>
            <person name="Boekhorst J."/>
            <person name="van Hylckama Vlieg J.E."/>
            <person name="Siezen R.J."/>
        </authorList>
    </citation>
    <scope>NUCLEOTIDE SEQUENCE [LARGE SCALE GENOMIC DNA]</scope>
    <source>
        <strain evidence="2 3">Lpp225</strain>
    </source>
</reference>
<sequence>MPTGARQSSRKIGKLKAAVLQLGFHGFQLPILVAIVHWMDL</sequence>
<dbReference type="EMBL" id="ANMM01000019">
    <property type="protein sequence ID" value="EPC36759.1"/>
    <property type="molecule type" value="Genomic_DNA"/>
</dbReference>
<keyword evidence="1" id="KW-0472">Membrane</keyword>
<keyword evidence="1" id="KW-0812">Transmembrane</keyword>
<feature type="transmembrane region" description="Helical" evidence="1">
    <location>
        <begin position="20"/>
        <end position="39"/>
    </location>
</feature>